<name>A0ACB7Y156_9ERIC</name>
<organism evidence="1 2">
    <name type="scientific">Vaccinium darrowii</name>
    <dbReference type="NCBI Taxonomy" id="229202"/>
    <lineage>
        <taxon>Eukaryota</taxon>
        <taxon>Viridiplantae</taxon>
        <taxon>Streptophyta</taxon>
        <taxon>Embryophyta</taxon>
        <taxon>Tracheophyta</taxon>
        <taxon>Spermatophyta</taxon>
        <taxon>Magnoliopsida</taxon>
        <taxon>eudicotyledons</taxon>
        <taxon>Gunneridae</taxon>
        <taxon>Pentapetalae</taxon>
        <taxon>asterids</taxon>
        <taxon>Ericales</taxon>
        <taxon>Ericaceae</taxon>
        <taxon>Vaccinioideae</taxon>
        <taxon>Vaccinieae</taxon>
        <taxon>Vaccinium</taxon>
    </lineage>
</organism>
<protein>
    <submittedName>
        <fullName evidence="1">Uncharacterized protein</fullName>
    </submittedName>
</protein>
<accession>A0ACB7Y156</accession>
<reference evidence="1 2" key="1">
    <citation type="journal article" date="2021" name="Hortic Res">
        <title>High-quality reference genome and annotation aids understanding of berry development for evergreen blueberry (Vaccinium darrowii).</title>
        <authorList>
            <person name="Yu J."/>
            <person name="Hulse-Kemp A.M."/>
            <person name="Babiker E."/>
            <person name="Staton M."/>
        </authorList>
    </citation>
    <scope>NUCLEOTIDE SEQUENCE [LARGE SCALE GENOMIC DNA]</scope>
    <source>
        <strain evidence="2">cv. NJ 8807/NJ 8810</strain>
        <tissue evidence="1">Young leaf</tissue>
    </source>
</reference>
<dbReference type="EMBL" id="CM037155">
    <property type="protein sequence ID" value="KAH7846645.1"/>
    <property type="molecule type" value="Genomic_DNA"/>
</dbReference>
<dbReference type="Proteomes" id="UP000828048">
    <property type="component" value="Chromosome 5"/>
</dbReference>
<keyword evidence="2" id="KW-1185">Reference proteome</keyword>
<evidence type="ECO:0000313" key="1">
    <source>
        <dbReference type="EMBL" id="KAH7846645.1"/>
    </source>
</evidence>
<gene>
    <name evidence="1" type="ORF">Vadar_016405</name>
</gene>
<evidence type="ECO:0000313" key="2">
    <source>
        <dbReference type="Proteomes" id="UP000828048"/>
    </source>
</evidence>
<comment type="caution">
    <text evidence="1">The sequence shown here is derived from an EMBL/GenBank/DDBJ whole genome shotgun (WGS) entry which is preliminary data.</text>
</comment>
<sequence length="2223" mass="243774">MAKNFVRENVPLSRFGVLVAQLESIVASAAHKPPDSLLCFDLLSDLVSAIDEEPKESILLWQRKCEDALYSLLVLGARRPVRHLASVTMARIIMKGDGISIYSRASSLQGFLSDGKKSEPLRVAGAAQCLGELYRLFGRRITSGLLETTTIVTKLMKFNEDFVRQEALHMLQNALEGCGGSAASSAYTEAFRLIMRLAVGDKSFTVRIAAARCLRAFANIGGPGLGVAELDNSASYCVKALEDPVSSVRDAFAEALGAVLALGLNPEAQVQPRGKGQFNPKKLEGGLQRHLVLPFMKASGPRLKDVRIGITLSWVSLLQAIRLKYLHPDSELHNFALQVMEMLRVDTSVDAQALACVLYILRVGVTDQMTEPTQRSFLLVLSKQLQSPDATPPMKVTALRTLSYGLKTLGEVPLEFKEVLDNTVVAALSHSSPLVRVEAALTLRALAEVDPTCVGGLISYGVTTLSALRENLSFEKGSNLKIESDSFHGQATVLAALVSIAPKLHLGYPARLPRSVLEVSKKMLTEPNRNPAAAGVETEAGWLLLSALLASMPKEELEDQVFDILSLWAALFTGNAENQIKQTEDLTSTICVWSAAIDALTAFIRCFVSPNAGSKGILLQPVLLYLNRALSYVSLVDAKEQINVKPAMDIFVFRTLTAYLSLSDPMAYKVDHPQIIQICTSTFRDASGCEESSCLRMLLDKRDAWLGPWTPGRDWLEDELRAFQGGKDGDLPCVWEDEVPSFPQPETVSKMLVNQKLLCFGTMFASRDSGGMLSLLGMIEQCLKAGKKQSWHAASVTNICVGLLAGLKALLALRPQPLGSDILNSAQAIFLSILAEGDICASQRRAASEGLGLLARLGNDIFAARLTRMLLGDLTGAADSSYAGSIAFALGCIHRSAGGMALSSLVPATVNSLSLLAKSPIAGLQVWSLHGLLLTIEAAGLSFVSHVQATLGLAMDILLSEENGWVDLQQGVGRLINAIVAVLGPELAPGSIFFSRCKSVVAEISYRQETATLIENVRFTQQLVVFAPHAVTVHSHVQTLLPTLSSRQPTLRHLAVSTLRHLIEKDPASVIDEQIEDTLFHMLDEETDTEIGNLVRTTLLRLLYASCPLCPSHWLTICRTMVLATSTGRDSAANSQSENDPNGDARFNSEDDENMVSSSKASSFQSHAFGSTIVNTKGDQHLRYRTRVFAAECLSHLPAAVGKDPAHFDLSLARRQSASGQASGDWLVLHVQELISLAYQISTIQFENMRPIGVGLLSTIMDKFEMIPDPDLPGHLLLEQYQAQLVSAVRTALDTSSGPILLETGLQLATKILTNEWVSCKIKIRLLTAHASLKCYTYAFLRKQHAGVPDEYLAQLPLFSESSSVLGKYWISILKDFSYVCFRLHLKQNWKPFLDGIQSPLVSAKLQACLEAAWPVIFQAVALDAVPLNFETNLSSKTTENASKNTFISGYSMVQLKPEEFRFLWGFALLVLFEGQNPFLHKPLIPLNSAKAKLGGDFQVEDTNPLTVKLYEIVLPVFQFLSTERFFSMGFLTMDICRELLQVFSYSICLEEAWDSLAISVLSQIVQNCPKDFLETENFASLVMELCLAYVFKVFQSGGATSSDSSNWENMISVSLTTAKTLITRLGPERQFKSMLAFLLIGYKCIREASIDLCFSKANDFVQCTWASLKTHVDDKSKLDDDAICYLGTIFGACLDVISSLTQDCIDGIHVVERKRSGSCRLLQMKLAFALEQMYSLAKLAYEVGCHGDNQENDPILFSVIQHCTRCIHAVLIDTNTQVLSTGLQVLKSMLQRGTSSENNYFVLFFSGELLGDFFGIFNKMLKKPINREAVAVATDCLRILAILQTLSKGSDCQKGLMNLLLEAIVMVFSASDDGLSLELRDLRSMAGKLVSQLAQISSSAVYLKDVLLDMPVANRQQLQGIIRASVTQEYDAPQTKSVTPSLEIKLPALTEETRQKGPTSSIPTEKPVRGSEEEEQEEEYDDDDDDWDTFQSFPASTSEVMSISIAESATEQPALVEKASISDFDSVNDDFQEQMGSMPPNKIRQSTVEDQMAVDAETMSDSLSGRHSLEEHVYRPEGYDHHEEKIEAAVSCENDQVSDIKPVDYPDEYTEDFGDHHQERDGTVASDNGSDPASSYLMSIEDTKGSVQSYIPVEENELPEISGSEVSSESKHPGETDDRIHGEQNVENDVDIRNEIKAKNKSSDVSEDETEKMEVVSDIAKI</sequence>
<proteinExistence type="predicted"/>